<dbReference type="Proteomes" id="UP000334340">
    <property type="component" value="Unassembled WGS sequence"/>
</dbReference>
<evidence type="ECO:0000256" key="1">
    <source>
        <dbReference type="SAM" id="Phobius"/>
    </source>
</evidence>
<keyword evidence="1" id="KW-1133">Transmembrane helix</keyword>
<keyword evidence="1" id="KW-0812">Transmembrane</keyword>
<dbReference type="EMBL" id="CABIKM010000028">
    <property type="protein sequence ID" value="VUZ85548.1"/>
    <property type="molecule type" value="Genomic_DNA"/>
</dbReference>
<reference evidence="2 3" key="1">
    <citation type="submission" date="2019-07" db="EMBL/GenBank/DDBJ databases">
        <authorList>
            <person name="Cremers G."/>
        </authorList>
    </citation>
    <scope>NUCLEOTIDE SEQUENCE [LARGE SCALE GENOMIC DNA]</scope>
</reference>
<feature type="transmembrane region" description="Helical" evidence="1">
    <location>
        <begin position="21"/>
        <end position="39"/>
    </location>
</feature>
<name>A0A564ZLW4_9BACT</name>
<feature type="transmembrane region" description="Helical" evidence="1">
    <location>
        <begin position="51"/>
        <end position="75"/>
    </location>
</feature>
<organism evidence="2 3">
    <name type="scientific">Candidatus Methylomirabilis lanthanidiphila</name>
    <dbReference type="NCBI Taxonomy" id="2211376"/>
    <lineage>
        <taxon>Bacteria</taxon>
        <taxon>Candidatus Methylomirabilota</taxon>
        <taxon>Candidatus Methylomirabilia</taxon>
        <taxon>Candidatus Methylomirabilales</taxon>
        <taxon>Candidatus Methylomirabilaceae</taxon>
        <taxon>Candidatus Methylomirabilis</taxon>
    </lineage>
</organism>
<evidence type="ECO:0000313" key="2">
    <source>
        <dbReference type="EMBL" id="VUZ85548.1"/>
    </source>
</evidence>
<accession>A0A564ZLW4</accession>
<evidence type="ECO:0000313" key="3">
    <source>
        <dbReference type="Proteomes" id="UP000334340"/>
    </source>
</evidence>
<protein>
    <submittedName>
        <fullName evidence="2">CRISPR-associated protein ()</fullName>
    </submittedName>
</protein>
<keyword evidence="1" id="KW-0472">Membrane</keyword>
<gene>
    <name evidence="2" type="ORF">MELA_01933</name>
</gene>
<dbReference type="AlphaFoldDB" id="A0A564ZLW4"/>
<proteinExistence type="predicted"/>
<sequence>MSVGMSRFRSAVRVFLTPETLLPFLLGSVSLGVLSNAIYGLLTNALGTTGWALIGLIVGVLAIFILCVWAFAMVVSRIGRPLGAHTRAPAKHKGLILLVSRSEPCERAIAYHRPMLQRVWLLCSAQTLPIAQQLQSANSDLLIDDPIVINDLHNPIEVKGRIEDIYAELPSGWEEWGVIADYTGMTAHCSVGAALACLSPTRHLQYTPAVFDENRNPIGSAEPIEVRRDWALAGLAPKSPE</sequence>
<keyword evidence="3" id="KW-1185">Reference proteome</keyword>